<protein>
    <submittedName>
        <fullName evidence="2">Uncharacterized protein</fullName>
    </submittedName>
</protein>
<dbReference type="RefSeq" id="WP_343965218.1">
    <property type="nucleotide sequence ID" value="NZ_BAAAHK010000003.1"/>
</dbReference>
<reference evidence="2 3" key="1">
    <citation type="journal article" date="2019" name="Int. J. Syst. Evol. Microbiol.">
        <title>The Global Catalogue of Microorganisms (GCM) 10K type strain sequencing project: providing services to taxonomists for standard genome sequencing and annotation.</title>
        <authorList>
            <consortium name="The Broad Institute Genomics Platform"/>
            <consortium name="The Broad Institute Genome Sequencing Center for Infectious Disease"/>
            <person name="Wu L."/>
            <person name="Ma J."/>
        </authorList>
    </citation>
    <scope>NUCLEOTIDE SEQUENCE [LARGE SCALE GENOMIC DNA]</scope>
    <source>
        <strain evidence="2 3">JCM 10977</strain>
    </source>
</reference>
<feature type="signal peptide" evidence="1">
    <location>
        <begin position="1"/>
        <end position="26"/>
    </location>
</feature>
<proteinExistence type="predicted"/>
<comment type="caution">
    <text evidence="2">The sequence shown here is derived from an EMBL/GenBank/DDBJ whole genome shotgun (WGS) entry which is preliminary data.</text>
</comment>
<dbReference type="EMBL" id="BAAAHK010000003">
    <property type="protein sequence ID" value="GAA0928407.1"/>
    <property type="molecule type" value="Genomic_DNA"/>
</dbReference>
<evidence type="ECO:0000256" key="1">
    <source>
        <dbReference type="SAM" id="SignalP"/>
    </source>
</evidence>
<keyword evidence="3" id="KW-1185">Reference proteome</keyword>
<accession>A0ABN1PHT3</accession>
<sequence length="142" mass="13909">MRLPRSALSALILTSLLGLGAAPAYADAAGSGTITFEGQSCAFTFTYAGGPPPASVQIQSIDIADGCAADGTATGSLTFGPGDAAILSLKVAVSKPISCGYTGSLTGTYAGSSATFPEQDVPKSSGGFLCPNPASIAIQATL</sequence>
<feature type="chain" id="PRO_5045869420" evidence="1">
    <location>
        <begin position="27"/>
        <end position="142"/>
    </location>
</feature>
<organism evidence="2 3">
    <name type="scientific">Kribbella koreensis</name>
    <dbReference type="NCBI Taxonomy" id="57909"/>
    <lineage>
        <taxon>Bacteria</taxon>
        <taxon>Bacillati</taxon>
        <taxon>Actinomycetota</taxon>
        <taxon>Actinomycetes</taxon>
        <taxon>Propionibacteriales</taxon>
        <taxon>Kribbellaceae</taxon>
        <taxon>Kribbella</taxon>
    </lineage>
</organism>
<evidence type="ECO:0000313" key="3">
    <source>
        <dbReference type="Proteomes" id="UP001500542"/>
    </source>
</evidence>
<keyword evidence="1" id="KW-0732">Signal</keyword>
<dbReference type="Proteomes" id="UP001500542">
    <property type="component" value="Unassembled WGS sequence"/>
</dbReference>
<name>A0ABN1PHT3_9ACTN</name>
<evidence type="ECO:0000313" key="2">
    <source>
        <dbReference type="EMBL" id="GAA0928407.1"/>
    </source>
</evidence>
<gene>
    <name evidence="2" type="ORF">GCM10009554_09920</name>
</gene>